<evidence type="ECO:0000313" key="2">
    <source>
        <dbReference type="EMBL" id="KOS39673.1"/>
    </source>
</evidence>
<organism evidence="2 3">
    <name type="scientific">Penicillium nordicum</name>
    <dbReference type="NCBI Taxonomy" id="229535"/>
    <lineage>
        <taxon>Eukaryota</taxon>
        <taxon>Fungi</taxon>
        <taxon>Dikarya</taxon>
        <taxon>Ascomycota</taxon>
        <taxon>Pezizomycotina</taxon>
        <taxon>Eurotiomycetes</taxon>
        <taxon>Eurotiomycetidae</taxon>
        <taxon>Eurotiales</taxon>
        <taxon>Aspergillaceae</taxon>
        <taxon>Penicillium</taxon>
    </lineage>
</organism>
<reference evidence="2 3" key="1">
    <citation type="submission" date="2015-08" db="EMBL/GenBank/DDBJ databases">
        <title>Genome sequencing of Penicillium nordicum.</title>
        <authorList>
            <person name="Nguyen H.D."/>
            <person name="Seifert K.A."/>
        </authorList>
    </citation>
    <scope>NUCLEOTIDE SEQUENCE [LARGE SCALE GENOMIC DNA]</scope>
    <source>
        <strain evidence="2 3">DAOMC 185683</strain>
    </source>
</reference>
<dbReference type="EMBL" id="LHQQ01000192">
    <property type="protein sequence ID" value="KOS39673.1"/>
    <property type="molecule type" value="Genomic_DNA"/>
</dbReference>
<gene>
    <name evidence="2" type="ORF">ACN38_g9481</name>
</gene>
<proteinExistence type="predicted"/>
<feature type="compositionally biased region" description="Basic and acidic residues" evidence="1">
    <location>
        <begin position="55"/>
        <end position="71"/>
    </location>
</feature>
<feature type="compositionally biased region" description="Basic residues" evidence="1">
    <location>
        <begin position="41"/>
        <end position="54"/>
    </location>
</feature>
<dbReference type="Proteomes" id="UP000037696">
    <property type="component" value="Unassembled WGS sequence"/>
</dbReference>
<accession>A0A0M9WCI9</accession>
<comment type="caution">
    <text evidence="2">The sequence shown here is derived from an EMBL/GenBank/DDBJ whole genome shotgun (WGS) entry which is preliminary data.</text>
</comment>
<protein>
    <submittedName>
        <fullName evidence="2">Uncharacterized protein</fullName>
    </submittedName>
</protein>
<sequence length="71" mass="8136">MSQAIFALIKGKIQSSSRSDQSPVRTSPMGQNQFSISSRKEQKKKKKKKKKKKERGREREKQITLDGKEGT</sequence>
<name>A0A0M9WCI9_9EURO</name>
<feature type="compositionally biased region" description="Polar residues" evidence="1">
    <location>
        <begin position="13"/>
        <end position="37"/>
    </location>
</feature>
<feature type="region of interest" description="Disordered" evidence="1">
    <location>
        <begin position="1"/>
        <end position="71"/>
    </location>
</feature>
<dbReference type="AlphaFoldDB" id="A0A0M9WCI9"/>
<evidence type="ECO:0000256" key="1">
    <source>
        <dbReference type="SAM" id="MobiDB-lite"/>
    </source>
</evidence>
<evidence type="ECO:0000313" key="3">
    <source>
        <dbReference type="Proteomes" id="UP000037696"/>
    </source>
</evidence>
<keyword evidence="3" id="KW-1185">Reference proteome</keyword>